<keyword evidence="2" id="KW-1185">Reference proteome</keyword>
<sequence length="126" mass="13696">MSGPVDRLRADLRACIDAAGRHQTTVAADLRVTRKHLCAMLTGRANLTLDWAERIAAACGHEVVVTVQPAGDRRQVTLPLADVAFLYSWAAEGLDDLPPDKLPPEPHLTAARARIDRIGDRLRAAN</sequence>
<protein>
    <submittedName>
        <fullName evidence="1">Helix-turn-helix transcriptional regulator</fullName>
    </submittedName>
</protein>
<gene>
    <name evidence="1" type="ORF">J4709_29170</name>
</gene>
<evidence type="ECO:0000313" key="2">
    <source>
        <dbReference type="Proteomes" id="UP000680206"/>
    </source>
</evidence>
<dbReference type="InterPro" id="IPR010982">
    <property type="entry name" value="Lambda_DNA-bd_dom_sf"/>
</dbReference>
<name>A0ABS3RY16_9ACTN</name>
<evidence type="ECO:0000313" key="1">
    <source>
        <dbReference type="EMBL" id="MBO2461647.1"/>
    </source>
</evidence>
<dbReference type="Gene3D" id="1.10.260.40">
    <property type="entry name" value="lambda repressor-like DNA-binding domains"/>
    <property type="match status" value="1"/>
</dbReference>
<reference evidence="1 2" key="1">
    <citation type="submission" date="2021-03" db="EMBL/GenBank/DDBJ databases">
        <title>Actinomadura violae sp. nov., isolated from lichen in Thailand.</title>
        <authorList>
            <person name="Kanchanasin P."/>
            <person name="Saeng-In P."/>
            <person name="Phongsopitanun W."/>
            <person name="Yuki M."/>
            <person name="Kudo T."/>
            <person name="Ohkuma M."/>
            <person name="Tanasupawat S."/>
        </authorList>
    </citation>
    <scope>NUCLEOTIDE SEQUENCE [LARGE SCALE GENOMIC DNA]</scope>
    <source>
        <strain evidence="1 2">LCR2-06</strain>
    </source>
</reference>
<comment type="caution">
    <text evidence="1">The sequence shown here is derived from an EMBL/GenBank/DDBJ whole genome shotgun (WGS) entry which is preliminary data.</text>
</comment>
<proteinExistence type="predicted"/>
<dbReference type="SUPFAM" id="SSF47413">
    <property type="entry name" value="lambda repressor-like DNA-binding domains"/>
    <property type="match status" value="1"/>
</dbReference>
<organism evidence="1 2">
    <name type="scientific">Actinomadura violacea</name>
    <dbReference type="NCBI Taxonomy" id="2819934"/>
    <lineage>
        <taxon>Bacteria</taxon>
        <taxon>Bacillati</taxon>
        <taxon>Actinomycetota</taxon>
        <taxon>Actinomycetes</taxon>
        <taxon>Streptosporangiales</taxon>
        <taxon>Thermomonosporaceae</taxon>
        <taxon>Actinomadura</taxon>
    </lineage>
</organism>
<dbReference type="EMBL" id="JAGEPF010000018">
    <property type="protein sequence ID" value="MBO2461647.1"/>
    <property type="molecule type" value="Genomic_DNA"/>
</dbReference>
<dbReference type="Proteomes" id="UP000680206">
    <property type="component" value="Unassembled WGS sequence"/>
</dbReference>
<accession>A0ABS3RY16</accession>
<dbReference type="RefSeq" id="WP_208245054.1">
    <property type="nucleotide sequence ID" value="NZ_JAGEPF010000018.1"/>
</dbReference>